<feature type="compositionally biased region" description="Basic and acidic residues" evidence="1">
    <location>
        <begin position="47"/>
        <end position="60"/>
    </location>
</feature>
<comment type="caution">
    <text evidence="3">The sequence shown here is derived from an EMBL/GenBank/DDBJ whole genome shotgun (WGS) entry which is preliminary data.</text>
</comment>
<dbReference type="PANTHER" id="PTHR35509">
    <property type="entry name" value="DOMAIN PROTEIN, PUTATIVE (DUF1995)-RELATED"/>
    <property type="match status" value="1"/>
</dbReference>
<feature type="region of interest" description="Disordered" evidence="1">
    <location>
        <begin position="24"/>
        <end position="73"/>
    </location>
</feature>
<dbReference type="Proteomes" id="UP001438707">
    <property type="component" value="Unassembled WGS sequence"/>
</dbReference>
<evidence type="ECO:0000313" key="4">
    <source>
        <dbReference type="Proteomes" id="UP001438707"/>
    </source>
</evidence>
<name>A0AAW1S8U4_9CHLO</name>
<dbReference type="AlphaFoldDB" id="A0AAW1S8U4"/>
<protein>
    <recommendedName>
        <fullName evidence="2">DUF1995 domain-containing protein</fullName>
    </recommendedName>
</protein>
<reference evidence="3 4" key="1">
    <citation type="journal article" date="2024" name="Nat. Commun.">
        <title>Phylogenomics reveals the evolutionary origins of lichenization in chlorophyte algae.</title>
        <authorList>
            <person name="Puginier C."/>
            <person name="Libourel C."/>
            <person name="Otte J."/>
            <person name="Skaloud P."/>
            <person name="Haon M."/>
            <person name="Grisel S."/>
            <person name="Petersen M."/>
            <person name="Berrin J.G."/>
            <person name="Delaux P.M."/>
            <person name="Dal Grande F."/>
            <person name="Keller J."/>
        </authorList>
    </citation>
    <scope>NUCLEOTIDE SEQUENCE [LARGE SCALE GENOMIC DNA]</scope>
    <source>
        <strain evidence="3 4">SAG 2145</strain>
    </source>
</reference>
<accession>A0AAW1S8U4</accession>
<dbReference type="InterPro" id="IPR018962">
    <property type="entry name" value="DUF1995"/>
</dbReference>
<dbReference type="PANTHER" id="PTHR35509:SF6">
    <property type="entry name" value="ADENYLATE KINASE"/>
    <property type="match status" value="1"/>
</dbReference>
<feature type="domain" description="DUF1995" evidence="2">
    <location>
        <begin position="89"/>
        <end position="329"/>
    </location>
</feature>
<evidence type="ECO:0000313" key="3">
    <source>
        <dbReference type="EMBL" id="KAK9842820.1"/>
    </source>
</evidence>
<dbReference type="EMBL" id="JALJOS010000002">
    <property type="protein sequence ID" value="KAK9842820.1"/>
    <property type="molecule type" value="Genomic_DNA"/>
</dbReference>
<keyword evidence="4" id="KW-1185">Reference proteome</keyword>
<evidence type="ECO:0000259" key="2">
    <source>
        <dbReference type="Pfam" id="PF09353"/>
    </source>
</evidence>
<gene>
    <name evidence="3" type="ORF">WJX74_002899</name>
</gene>
<organism evidence="3 4">
    <name type="scientific">Apatococcus lobatus</name>
    <dbReference type="NCBI Taxonomy" id="904363"/>
    <lineage>
        <taxon>Eukaryota</taxon>
        <taxon>Viridiplantae</taxon>
        <taxon>Chlorophyta</taxon>
        <taxon>core chlorophytes</taxon>
        <taxon>Trebouxiophyceae</taxon>
        <taxon>Chlorellales</taxon>
        <taxon>Chlorellaceae</taxon>
        <taxon>Apatococcus</taxon>
    </lineage>
</organism>
<dbReference type="InterPro" id="IPR053021">
    <property type="entry name" value="Chloroplast_ADK"/>
</dbReference>
<sequence>MRVISEFPCQKPLCQLCPQRTVSQRVSDRSIPSGKPRRPAQRFTARASERDGAVSSRDPDTAAAPATPPEDVEIPTKLNNIPHTHYIREFFYEEATRATKQALSAGKQRITLRVTIPELNPEMDVFRVGTLLEMVREMAVGLAQDGQRVKVSVQQAMGQGVFQGLPLSLSGVRRIMEAMDWGDAEDFVGFGNVGANQIDDSQYYILIAPQNVVGTTIMTNLQEMVDAAEEQGKSVILINPKLVDIPSSGGVMGVRGRKERMDFATSFDSAYHFRLLYLSSAMMYPIMGCLRHVHGEPWQVYRRADVGRKQEEYQLLGTYELEPSSGEITKLFQDNQKQREQESRAGKAWWQS</sequence>
<proteinExistence type="predicted"/>
<dbReference type="Pfam" id="PF09353">
    <property type="entry name" value="DUF1995"/>
    <property type="match status" value="1"/>
</dbReference>
<evidence type="ECO:0000256" key="1">
    <source>
        <dbReference type="SAM" id="MobiDB-lite"/>
    </source>
</evidence>